<dbReference type="EMBL" id="LR134148">
    <property type="protein sequence ID" value="VEA44186.1"/>
    <property type="molecule type" value="Genomic_DNA"/>
</dbReference>
<proteinExistence type="predicted"/>
<organism evidence="1 2">
    <name type="scientific">Salmonella enterica I</name>
    <dbReference type="NCBI Taxonomy" id="59201"/>
    <lineage>
        <taxon>Bacteria</taxon>
        <taxon>Pseudomonadati</taxon>
        <taxon>Pseudomonadota</taxon>
        <taxon>Gammaproteobacteria</taxon>
        <taxon>Enterobacterales</taxon>
        <taxon>Enterobacteriaceae</taxon>
        <taxon>Salmonella</taxon>
    </lineage>
</organism>
<evidence type="ECO:0000313" key="1">
    <source>
        <dbReference type="EMBL" id="VEA44186.1"/>
    </source>
</evidence>
<accession>A0A3S4GUV6</accession>
<gene>
    <name evidence="1" type="ORF">NCTC8271_05753</name>
</gene>
<protein>
    <submittedName>
        <fullName evidence="1">Uncharacterized protein</fullName>
    </submittedName>
</protein>
<reference evidence="1 2" key="1">
    <citation type="submission" date="2018-12" db="EMBL/GenBank/DDBJ databases">
        <authorList>
            <consortium name="Pathogen Informatics"/>
        </authorList>
    </citation>
    <scope>NUCLEOTIDE SEQUENCE [LARGE SCALE GENOMIC DNA]</scope>
    <source>
        <strain evidence="1 2">NCTC8271</strain>
    </source>
</reference>
<dbReference type="Proteomes" id="UP000273655">
    <property type="component" value="Chromosome 1"/>
</dbReference>
<sequence length="94" mass="10397">MRADERHKFFPKRSSLRIPTPLTLNISLAETGICSAISINVASLKTTYGGIFSSSAIALRKLAQLSEQFAIVITAERFLHHAGFEGDDARHRKL</sequence>
<evidence type="ECO:0000313" key="2">
    <source>
        <dbReference type="Proteomes" id="UP000273655"/>
    </source>
</evidence>
<dbReference type="AlphaFoldDB" id="A0A3S4GUV6"/>
<name>A0A3S4GUV6_SALET</name>